<gene>
    <name evidence="1" type="ORF">HHL14_27375</name>
</gene>
<reference evidence="1 2" key="1">
    <citation type="submission" date="2020-04" db="EMBL/GenBank/DDBJ databases">
        <title>Paraburkholderia sp. G-4-1-8 isolated from soil.</title>
        <authorList>
            <person name="Dahal R.H."/>
        </authorList>
    </citation>
    <scope>NUCLEOTIDE SEQUENCE [LARGE SCALE GENOMIC DNA]</scope>
    <source>
        <strain evidence="1 2">G-4-1-8</strain>
    </source>
</reference>
<name>A0A7Y0A129_9BURK</name>
<dbReference type="RefSeq" id="WP_169500723.1">
    <property type="nucleotide sequence ID" value="NZ_JABBFZ010000022.1"/>
</dbReference>
<protein>
    <submittedName>
        <fullName evidence="1">Uncharacterized protein</fullName>
    </submittedName>
</protein>
<dbReference type="Proteomes" id="UP000583127">
    <property type="component" value="Unassembled WGS sequence"/>
</dbReference>
<dbReference type="EMBL" id="JABBFZ010000022">
    <property type="protein sequence ID" value="NML34540.1"/>
    <property type="molecule type" value="Genomic_DNA"/>
</dbReference>
<organism evidence="1 2">
    <name type="scientific">Paraburkholderia antibiotica</name>
    <dbReference type="NCBI Taxonomy" id="2728839"/>
    <lineage>
        <taxon>Bacteria</taxon>
        <taxon>Pseudomonadati</taxon>
        <taxon>Pseudomonadota</taxon>
        <taxon>Betaproteobacteria</taxon>
        <taxon>Burkholderiales</taxon>
        <taxon>Burkholderiaceae</taxon>
        <taxon>Paraburkholderia</taxon>
    </lineage>
</organism>
<comment type="caution">
    <text evidence="1">The sequence shown here is derived from an EMBL/GenBank/DDBJ whole genome shotgun (WGS) entry which is preliminary data.</text>
</comment>
<evidence type="ECO:0000313" key="1">
    <source>
        <dbReference type="EMBL" id="NML34540.1"/>
    </source>
</evidence>
<sequence>MSDKYRIDPKHKIDRVYKVEKKETQEPEIKFVRKPRITDQQLAVILKARYPKSDANFKRGLMALSSGWKAYNAVFLKSFRRNFANGSMEQAGLLLVESLQAEGYTAEEAYLGFELYFRAFPNWRDAESMWRLSAVDLTNPQHEAKKRADEFINRVRL</sequence>
<evidence type="ECO:0000313" key="2">
    <source>
        <dbReference type="Proteomes" id="UP000583127"/>
    </source>
</evidence>
<keyword evidence="2" id="KW-1185">Reference proteome</keyword>
<accession>A0A7Y0A129</accession>
<proteinExistence type="predicted"/>
<dbReference type="AlphaFoldDB" id="A0A7Y0A129"/>